<evidence type="ECO:0000313" key="1">
    <source>
        <dbReference type="EMBL" id="KRM79332.1"/>
    </source>
</evidence>
<name>A0A0R2BN68_9LACO</name>
<dbReference type="RefSeq" id="WP_057755341.1">
    <property type="nucleotide sequence ID" value="NZ_AYYK01000004.1"/>
</dbReference>
<proteinExistence type="predicted"/>
<keyword evidence="2" id="KW-1185">Reference proteome</keyword>
<accession>A0A0R2BN68</accession>
<dbReference type="EMBL" id="AYYK01000004">
    <property type="protein sequence ID" value="KRM79332.1"/>
    <property type="molecule type" value="Genomic_DNA"/>
</dbReference>
<dbReference type="AlphaFoldDB" id="A0A0R2BN68"/>
<sequence length="159" mass="18207">MDMMTYFDQQIEALDFPGDINVNWDQEIRSFELEITMTGITNKMEIEDQEGDIKDDEVSYDDAILIYDETKVNGADYAENYVATIPFNGRQGLSKSVADGLFTYLKDWLADGMSDFMDFLDPEMTVDTFILEWQQDIFEQAVQDAGDAGVTGYLSYPKY</sequence>
<organism evidence="1 2">
    <name type="scientific">Lapidilactobacillus dextrinicus DSM 20335</name>
    <dbReference type="NCBI Taxonomy" id="1423738"/>
    <lineage>
        <taxon>Bacteria</taxon>
        <taxon>Bacillati</taxon>
        <taxon>Bacillota</taxon>
        <taxon>Bacilli</taxon>
        <taxon>Lactobacillales</taxon>
        <taxon>Lactobacillaceae</taxon>
        <taxon>Lapidilactobacillus</taxon>
    </lineage>
</organism>
<dbReference type="PATRIC" id="fig|1423738.3.peg.1523"/>
<dbReference type="STRING" id="1423738.FC84_GL001506"/>
<dbReference type="Gene3D" id="3.40.50.11250">
    <property type="entry name" value="Protein of unknown function DUF3013"/>
    <property type="match status" value="1"/>
</dbReference>
<gene>
    <name evidence="1" type="ORF">FC84_GL001506</name>
</gene>
<evidence type="ECO:0008006" key="3">
    <source>
        <dbReference type="Google" id="ProtNLM"/>
    </source>
</evidence>
<reference evidence="1 2" key="1">
    <citation type="journal article" date="2015" name="Genome Announc.">
        <title>Expanding the biotechnology potential of lactobacilli through comparative genomics of 213 strains and associated genera.</title>
        <authorList>
            <person name="Sun Z."/>
            <person name="Harris H.M."/>
            <person name="McCann A."/>
            <person name="Guo C."/>
            <person name="Argimon S."/>
            <person name="Zhang W."/>
            <person name="Yang X."/>
            <person name="Jeffery I.B."/>
            <person name="Cooney J.C."/>
            <person name="Kagawa T.F."/>
            <person name="Liu W."/>
            <person name="Song Y."/>
            <person name="Salvetti E."/>
            <person name="Wrobel A."/>
            <person name="Rasinkangas P."/>
            <person name="Parkhill J."/>
            <person name="Rea M.C."/>
            <person name="O'Sullivan O."/>
            <person name="Ritari J."/>
            <person name="Douillard F.P."/>
            <person name="Paul Ross R."/>
            <person name="Yang R."/>
            <person name="Briner A.E."/>
            <person name="Felis G.E."/>
            <person name="de Vos W.M."/>
            <person name="Barrangou R."/>
            <person name="Klaenhammer T.R."/>
            <person name="Caufield P.W."/>
            <person name="Cui Y."/>
            <person name="Zhang H."/>
            <person name="O'Toole P.W."/>
        </authorList>
    </citation>
    <scope>NUCLEOTIDE SEQUENCE [LARGE SCALE GENOMIC DNA]</scope>
    <source>
        <strain evidence="1 2">DSM 20335</strain>
    </source>
</reference>
<protein>
    <recommendedName>
        <fullName evidence="3">DUF3013 family protein</fullName>
    </recommendedName>
</protein>
<comment type="caution">
    <text evidence="1">The sequence shown here is derived from an EMBL/GenBank/DDBJ whole genome shotgun (WGS) entry which is preliminary data.</text>
</comment>
<evidence type="ECO:0000313" key="2">
    <source>
        <dbReference type="Proteomes" id="UP000051813"/>
    </source>
</evidence>
<dbReference type="Pfam" id="PF11217">
    <property type="entry name" value="DUF3013"/>
    <property type="match status" value="1"/>
</dbReference>
<dbReference type="Proteomes" id="UP000051813">
    <property type="component" value="Unassembled WGS sequence"/>
</dbReference>
<dbReference type="InterPro" id="IPR021380">
    <property type="entry name" value="DUF3013"/>
</dbReference>